<gene>
    <name evidence="2" type="ORF">FB388_7712</name>
</gene>
<dbReference type="EMBL" id="VFPH01000003">
    <property type="protein sequence ID" value="TQM36255.1"/>
    <property type="molecule type" value="Genomic_DNA"/>
</dbReference>
<protein>
    <submittedName>
        <fullName evidence="2">Uncharacterized protein</fullName>
    </submittedName>
</protein>
<name>A0A543FQX9_9PSEU</name>
<evidence type="ECO:0000313" key="2">
    <source>
        <dbReference type="EMBL" id="TQM36255.1"/>
    </source>
</evidence>
<keyword evidence="1" id="KW-0812">Transmembrane</keyword>
<dbReference type="AlphaFoldDB" id="A0A543FQX9"/>
<proteinExistence type="predicted"/>
<keyword evidence="1" id="KW-1133">Transmembrane helix</keyword>
<accession>A0A543FQX9</accession>
<dbReference type="Proteomes" id="UP000319818">
    <property type="component" value="Unassembled WGS sequence"/>
</dbReference>
<reference evidence="2 3" key="1">
    <citation type="submission" date="2019-06" db="EMBL/GenBank/DDBJ databases">
        <title>Sequencing the genomes of 1000 actinobacteria strains.</title>
        <authorList>
            <person name="Klenk H.-P."/>
        </authorList>
    </citation>
    <scope>NUCLEOTIDE SEQUENCE [LARGE SCALE GENOMIC DNA]</scope>
    <source>
        <strain evidence="2 3">DSM 45511</strain>
    </source>
</reference>
<dbReference type="RefSeq" id="WP_142107491.1">
    <property type="nucleotide sequence ID" value="NZ_VFPH01000003.1"/>
</dbReference>
<organism evidence="2 3">
    <name type="scientific">Pseudonocardia cypriaca</name>
    <dbReference type="NCBI Taxonomy" id="882449"/>
    <lineage>
        <taxon>Bacteria</taxon>
        <taxon>Bacillati</taxon>
        <taxon>Actinomycetota</taxon>
        <taxon>Actinomycetes</taxon>
        <taxon>Pseudonocardiales</taxon>
        <taxon>Pseudonocardiaceae</taxon>
        <taxon>Pseudonocardia</taxon>
    </lineage>
</organism>
<keyword evidence="1" id="KW-0472">Membrane</keyword>
<comment type="caution">
    <text evidence="2">The sequence shown here is derived from an EMBL/GenBank/DDBJ whole genome shotgun (WGS) entry which is preliminary data.</text>
</comment>
<evidence type="ECO:0000313" key="3">
    <source>
        <dbReference type="Proteomes" id="UP000319818"/>
    </source>
</evidence>
<keyword evidence="3" id="KW-1185">Reference proteome</keyword>
<feature type="transmembrane region" description="Helical" evidence="1">
    <location>
        <begin position="12"/>
        <end position="33"/>
    </location>
</feature>
<sequence length="199" mass="22322">MDLGSIADWVNAAGTVGAFGAALFAGIVAVRGYRTQQRAIDRQLAVHAEDERRRAQSERQWQASKVAVWVYRGRNSWTVHAANSSGLPVYRLTVRISGEEPPFSVAIERGTQSPVPADTARKLTNALRVVLDQRNALHMDPNKLHVAIAFTDAAGVRWRRDERGKLDEVPDSFDFDEVDERLIDRLVPRHDDRDDRGIL</sequence>
<evidence type="ECO:0000256" key="1">
    <source>
        <dbReference type="SAM" id="Phobius"/>
    </source>
</evidence>
<dbReference type="OrthoDB" id="3292668at2"/>